<dbReference type="GO" id="GO:0043041">
    <property type="term" value="P:amino acid activation for nonribosomal peptide biosynthetic process"/>
    <property type="evidence" value="ECO:0007669"/>
    <property type="project" value="TreeGrafter"/>
</dbReference>
<dbReference type="Gene3D" id="1.10.1200.10">
    <property type="entry name" value="ACP-like"/>
    <property type="match status" value="1"/>
</dbReference>
<dbReference type="CDD" id="cd05930">
    <property type="entry name" value="A_NRPS"/>
    <property type="match status" value="1"/>
</dbReference>
<gene>
    <name evidence="7" type="ORF">BO70DRAFT_407190</name>
</gene>
<dbReference type="Pfam" id="PF00668">
    <property type="entry name" value="Condensation"/>
    <property type="match status" value="1"/>
</dbReference>
<dbReference type="Gene3D" id="3.30.300.30">
    <property type="match status" value="1"/>
</dbReference>
<evidence type="ECO:0000256" key="1">
    <source>
        <dbReference type="ARBA" id="ARBA00022450"/>
    </source>
</evidence>
<reference evidence="7 8" key="1">
    <citation type="submission" date="2016-12" db="EMBL/GenBank/DDBJ databases">
        <title>The genomes of Aspergillus section Nigri reveals drivers in fungal speciation.</title>
        <authorList>
            <consortium name="DOE Joint Genome Institute"/>
            <person name="Vesth T.C."/>
            <person name="Nybo J."/>
            <person name="Theobald S."/>
            <person name="Brandl J."/>
            <person name="Frisvad J.C."/>
            <person name="Nielsen K.F."/>
            <person name="Lyhne E.K."/>
            <person name="Kogle M.E."/>
            <person name="Kuo A."/>
            <person name="Riley R."/>
            <person name="Clum A."/>
            <person name="Nolan M."/>
            <person name="Lipzen A."/>
            <person name="Salamov A."/>
            <person name="Henrissat B."/>
            <person name="Wiebenga A."/>
            <person name="De Vries R.P."/>
            <person name="Grigoriev I.V."/>
            <person name="Mortensen U.H."/>
            <person name="Andersen M.R."/>
            <person name="Baker S.E."/>
        </authorList>
    </citation>
    <scope>NUCLEOTIDE SEQUENCE [LARGE SCALE GENOMIC DNA]</scope>
    <source>
        <strain evidence="7 8">CBS 117.55</strain>
    </source>
</reference>
<keyword evidence="8" id="KW-1185">Reference proteome</keyword>
<dbReference type="InterPro" id="IPR020806">
    <property type="entry name" value="PKS_PP-bd"/>
</dbReference>
<dbReference type="SUPFAM" id="SSF51735">
    <property type="entry name" value="NAD(P)-binding Rossmann-fold domains"/>
    <property type="match status" value="1"/>
</dbReference>
<dbReference type="SUPFAM" id="SSF56801">
    <property type="entry name" value="Acetyl-CoA synthetase-like"/>
    <property type="match status" value="1"/>
</dbReference>
<dbReference type="Gene3D" id="3.40.50.720">
    <property type="entry name" value="NAD(P)-binding Rossmann-like Domain"/>
    <property type="match status" value="1"/>
</dbReference>
<dbReference type="OrthoDB" id="4444247at2759"/>
<dbReference type="InterPro" id="IPR020845">
    <property type="entry name" value="AMP-binding_CS"/>
</dbReference>
<dbReference type="Gene3D" id="3.30.559.30">
    <property type="entry name" value="Nonribosomal peptide synthetase, condensation domain"/>
    <property type="match status" value="1"/>
</dbReference>
<accession>A0A317VZA7</accession>
<dbReference type="InterPro" id="IPR013120">
    <property type="entry name" value="FAR_NAD-bd"/>
</dbReference>
<evidence type="ECO:0000313" key="8">
    <source>
        <dbReference type="Proteomes" id="UP000247233"/>
    </source>
</evidence>
<keyword evidence="1" id="KW-0596">Phosphopantetheine</keyword>
<dbReference type="GO" id="GO:0031177">
    <property type="term" value="F:phosphopantetheine binding"/>
    <property type="evidence" value="ECO:0007669"/>
    <property type="project" value="InterPro"/>
</dbReference>
<sequence>MSASSSPSLWNLLSNNPNNKPSPKTPTEIHIQPIPHLKTAQTRSTTPLSGISITDTDIDIDITALPSQSSVTSASTPNSLCPSPSLRPVRSCEDVSRAFEAVERASYAQERIWFLHEFLADATTFNVTLSYVVNGLLRADDLADAFRTVANRHESLRTAFFLDGQEAPQLHQGVLAESRIEISVREIDVAEVVDETYVEIKEHVYDLRKGRTMKVAILSLTPAVHFLILGFHHLVLDGFSAQIFIRDLQSVYAGGTLPPAPNYRAYAVAQRQSIHTEGFRQSLEFWKTKLANPPPPIPLFPFARVPTRKPLDRYQVHTVQRKLDIPLTMKIKEVAHKVGGTTSFFLYLTALRELIFRLSGQQEICIGMSDAGRSDKDSLQMVGMFVNMIPLVFKTARPGQSFRNLLATTTKQVRTALGHSAVPYQTLLDELAVKKSPYESPLFQILLNYKMGSTESAMLGESRAENLRMDDARTGLDLVVEVEEFVDGNCLLAVKGQEYLYSEASLEFILSSLVVVLQSVASNPNIPVTNIGVFEEGSVARALAVGCGERVSSDLDDQMTVVHLFEKDCLDQPEKVAVRADGQSLTYGELRGRALQLAAHLHGLGPSGPVVVVCKPSLDSIVAILGIHYAGCIYVPVDTEHPEERLRTIVQDCDARAVVHHDATCKLAAAVAGNRTLVNTSQLVPAAEFPIQASPSGTAYILYTSGSTGKPKGVVVRHRNLTCQIQSMQRDIGLSSETVLLQSGLGFDASIDCIYAALAGQGTLVVVSPEVRRDPEQLAALMTVEGITYTQMTSSEYHNLLIYGDLSGCKTWRNAFCGGEKFLPGLCPLFEGLNIPSLRVWNRYGPTEITVSSSLHLVTGRGADPDVPEVIPCGRPLSNYSVHILDDQRRPVPAGVPGEICIGGGGVAQGYLNNARLTASKFVKNAYASEADVRRGWDKLYRTGDRGYLQHDGAMVFLGRMEGSTQVKIRGNRVELDEIETAIVAASGGKVLAAGVCVKGDNADATLAAYLVMPVADASFIKELAKSLPLPRYMRPSSFISVRKLPQTTSGKLDRAALASLLGTAIQIDTSTAPLSEQEQAMAHAWRQVLGEVTLSADANFFEVGGNSLLLVRLQKILSAGGTSIPLTELFSAPLLSAMAGLLAQTQTPTESASPPSIDWDAETRIPPSFTSLPLPTPPSKPKKETLTVLLTGSTGFLGRSILHALLTSPKIQHIHCLAVRNPSSPHLTTLLPPSALPKITIHPGDLTHPTLSLPPSTIATLRQTADLILHNAATVSFIAPYPTLRAPNHLSTQFLTSLALPRRIPIHFISTGGVVALTNQPSWRPVSVRAHPPPPDGKAGYIASKWASEVFLERVAERYSLPVWVHRPASITGEGVPELDIMGNVVGWTRRLRCFPDRGEVNWLFDFVDVGDVAGGVVGRALGGRMKWGRRMGWE</sequence>
<keyword evidence="2" id="KW-0597">Phosphoprotein</keyword>
<dbReference type="PANTHER" id="PTHR45527">
    <property type="entry name" value="NONRIBOSOMAL PEPTIDE SYNTHETASE"/>
    <property type="match status" value="1"/>
</dbReference>
<dbReference type="SUPFAM" id="SSF47336">
    <property type="entry name" value="ACP-like"/>
    <property type="match status" value="1"/>
</dbReference>
<dbReference type="VEuPathDB" id="FungiDB:BO70DRAFT_407190"/>
<evidence type="ECO:0000259" key="6">
    <source>
        <dbReference type="PROSITE" id="PS50075"/>
    </source>
</evidence>
<dbReference type="STRING" id="1448321.A0A317VZA7"/>
<dbReference type="Pfam" id="PF00550">
    <property type="entry name" value="PP-binding"/>
    <property type="match status" value="1"/>
</dbReference>
<feature type="compositionally biased region" description="Low complexity" evidence="5">
    <location>
        <begin position="1"/>
        <end position="26"/>
    </location>
</feature>
<evidence type="ECO:0000256" key="5">
    <source>
        <dbReference type="SAM" id="MobiDB-lite"/>
    </source>
</evidence>
<dbReference type="Proteomes" id="UP000247233">
    <property type="component" value="Unassembled WGS sequence"/>
</dbReference>
<dbReference type="PROSITE" id="PS50075">
    <property type="entry name" value="CARRIER"/>
    <property type="match status" value="1"/>
</dbReference>
<evidence type="ECO:0000256" key="4">
    <source>
        <dbReference type="ARBA" id="ARBA00029454"/>
    </source>
</evidence>
<protein>
    <submittedName>
        <fullName evidence="7">Acetyl-CoA synthetase-like protein</fullName>
    </submittedName>
</protein>
<dbReference type="Gene3D" id="3.40.50.12780">
    <property type="entry name" value="N-terminal domain of ligase-like"/>
    <property type="match status" value="1"/>
</dbReference>
<evidence type="ECO:0000313" key="7">
    <source>
        <dbReference type="EMBL" id="PWY79686.1"/>
    </source>
</evidence>
<dbReference type="InterPro" id="IPR023213">
    <property type="entry name" value="CAT-like_dom_sf"/>
</dbReference>
<dbReference type="InterPro" id="IPR036291">
    <property type="entry name" value="NAD(P)-bd_dom_sf"/>
</dbReference>
<dbReference type="Pfam" id="PF07993">
    <property type="entry name" value="NAD_binding_4"/>
    <property type="match status" value="1"/>
</dbReference>
<dbReference type="PANTHER" id="PTHR45527:SF1">
    <property type="entry name" value="FATTY ACID SYNTHASE"/>
    <property type="match status" value="1"/>
</dbReference>
<dbReference type="NCBIfam" id="TIGR01733">
    <property type="entry name" value="AA-adenyl-dom"/>
    <property type="match status" value="1"/>
</dbReference>
<organism evidence="7 8">
    <name type="scientific">Aspergillus heteromorphus CBS 117.55</name>
    <dbReference type="NCBI Taxonomy" id="1448321"/>
    <lineage>
        <taxon>Eukaryota</taxon>
        <taxon>Fungi</taxon>
        <taxon>Dikarya</taxon>
        <taxon>Ascomycota</taxon>
        <taxon>Pezizomycotina</taxon>
        <taxon>Eurotiomycetes</taxon>
        <taxon>Eurotiomycetidae</taxon>
        <taxon>Eurotiales</taxon>
        <taxon>Aspergillaceae</taxon>
        <taxon>Aspergillus</taxon>
        <taxon>Aspergillus subgen. Circumdati</taxon>
    </lineage>
</organism>
<dbReference type="InterPro" id="IPR010071">
    <property type="entry name" value="AA_adenyl_dom"/>
</dbReference>
<dbReference type="InterPro" id="IPR000873">
    <property type="entry name" value="AMP-dep_synth/lig_dom"/>
</dbReference>
<dbReference type="GO" id="GO:0044550">
    <property type="term" value="P:secondary metabolite biosynthetic process"/>
    <property type="evidence" value="ECO:0007669"/>
    <property type="project" value="TreeGrafter"/>
</dbReference>
<dbReference type="SUPFAM" id="SSF52777">
    <property type="entry name" value="CoA-dependent acyltransferases"/>
    <property type="match status" value="2"/>
</dbReference>
<dbReference type="InterPro" id="IPR036736">
    <property type="entry name" value="ACP-like_sf"/>
</dbReference>
<dbReference type="CDD" id="cd19532">
    <property type="entry name" value="C_PKS-NRPS"/>
    <property type="match status" value="1"/>
</dbReference>
<dbReference type="InterPro" id="IPR001242">
    <property type="entry name" value="Condensation_dom"/>
</dbReference>
<dbReference type="GeneID" id="37069398"/>
<dbReference type="Pfam" id="PF00501">
    <property type="entry name" value="AMP-binding"/>
    <property type="match status" value="1"/>
</dbReference>
<feature type="domain" description="Carrier" evidence="6">
    <location>
        <begin position="1073"/>
        <end position="1147"/>
    </location>
</feature>
<evidence type="ECO:0000256" key="3">
    <source>
        <dbReference type="ARBA" id="ARBA00022598"/>
    </source>
</evidence>
<dbReference type="SMART" id="SM00823">
    <property type="entry name" value="PKS_PP"/>
    <property type="match status" value="1"/>
</dbReference>
<feature type="region of interest" description="Disordered" evidence="5">
    <location>
        <begin position="1"/>
        <end position="29"/>
    </location>
</feature>
<evidence type="ECO:0000256" key="2">
    <source>
        <dbReference type="ARBA" id="ARBA00022553"/>
    </source>
</evidence>
<dbReference type="InterPro" id="IPR045851">
    <property type="entry name" value="AMP-bd_C_sf"/>
</dbReference>
<dbReference type="InterPro" id="IPR042099">
    <property type="entry name" value="ANL_N_sf"/>
</dbReference>
<comment type="similarity">
    <text evidence="4">Belongs to the NRP synthetase family.</text>
</comment>
<dbReference type="PROSITE" id="PS00455">
    <property type="entry name" value="AMP_BINDING"/>
    <property type="match status" value="1"/>
</dbReference>
<dbReference type="InterPro" id="IPR009081">
    <property type="entry name" value="PP-bd_ACP"/>
</dbReference>
<dbReference type="GO" id="GO:0005737">
    <property type="term" value="C:cytoplasm"/>
    <property type="evidence" value="ECO:0007669"/>
    <property type="project" value="TreeGrafter"/>
</dbReference>
<dbReference type="EMBL" id="MSFL01000015">
    <property type="protein sequence ID" value="PWY79686.1"/>
    <property type="molecule type" value="Genomic_DNA"/>
</dbReference>
<comment type="caution">
    <text evidence="7">The sequence shown here is derived from an EMBL/GenBank/DDBJ whole genome shotgun (WGS) entry which is preliminary data.</text>
</comment>
<name>A0A317VZA7_9EURO</name>
<proteinExistence type="inferred from homology"/>
<dbReference type="Gene3D" id="3.30.559.10">
    <property type="entry name" value="Chloramphenicol acetyltransferase-like domain"/>
    <property type="match status" value="1"/>
</dbReference>
<dbReference type="RefSeq" id="XP_025398709.1">
    <property type="nucleotide sequence ID" value="XM_025547161.1"/>
</dbReference>
<dbReference type="GO" id="GO:0016874">
    <property type="term" value="F:ligase activity"/>
    <property type="evidence" value="ECO:0007669"/>
    <property type="project" value="UniProtKB-KW"/>
</dbReference>
<keyword evidence="3" id="KW-0436">Ligase</keyword>